<dbReference type="InterPro" id="IPR000340">
    <property type="entry name" value="Dual-sp_phosphatase_cat-dom"/>
</dbReference>
<evidence type="ECO:0000313" key="11">
    <source>
        <dbReference type="Proteomes" id="UP000695562"/>
    </source>
</evidence>
<accession>A0A8J4PXR3</accession>
<dbReference type="AlphaFoldDB" id="A0A8J4PXR3"/>
<dbReference type="Gene3D" id="3.90.190.10">
    <property type="entry name" value="Protein tyrosine phosphatase superfamily"/>
    <property type="match status" value="1"/>
</dbReference>
<dbReference type="GO" id="GO:0004725">
    <property type="term" value="F:protein tyrosine phosphatase activity"/>
    <property type="evidence" value="ECO:0007669"/>
    <property type="project" value="TreeGrafter"/>
</dbReference>
<comment type="function">
    <text evidence="6">Has a dual specificity toward Ser/Thr and Tyr-containing proteins.</text>
</comment>
<dbReference type="CDD" id="cd14498">
    <property type="entry name" value="DSP"/>
    <property type="match status" value="1"/>
</dbReference>
<feature type="region of interest" description="Disordered" evidence="7">
    <location>
        <begin position="166"/>
        <end position="189"/>
    </location>
</feature>
<dbReference type="GO" id="GO:0007165">
    <property type="term" value="P:signal transduction"/>
    <property type="evidence" value="ECO:0007669"/>
    <property type="project" value="TreeGrafter"/>
</dbReference>
<dbReference type="GO" id="GO:0004722">
    <property type="term" value="F:protein serine/threonine phosphatase activity"/>
    <property type="evidence" value="ECO:0007669"/>
    <property type="project" value="UniProtKB-EC"/>
</dbReference>
<comment type="similarity">
    <text evidence="1">Belongs to the protein-tyrosine phosphatase family. Non-receptor class dual specificity subfamily.</text>
</comment>
<evidence type="ECO:0000256" key="7">
    <source>
        <dbReference type="SAM" id="MobiDB-lite"/>
    </source>
</evidence>
<dbReference type="PROSITE" id="PS00383">
    <property type="entry name" value="TYR_PHOSPHATASE_1"/>
    <property type="match status" value="1"/>
</dbReference>
<dbReference type="GO" id="GO:0005829">
    <property type="term" value="C:cytosol"/>
    <property type="evidence" value="ECO:0007669"/>
    <property type="project" value="TreeGrafter"/>
</dbReference>
<dbReference type="PANTHER" id="PTHR45948">
    <property type="entry name" value="DUAL SPECIFICITY PROTEIN PHOSPHATASE DDB_G0269404-RELATED"/>
    <property type="match status" value="1"/>
</dbReference>
<dbReference type="Pfam" id="PF00782">
    <property type="entry name" value="DSPc"/>
    <property type="match status" value="1"/>
</dbReference>
<name>A0A8J4PXR3_9MYCE</name>
<comment type="catalytic activity">
    <reaction evidence="4">
        <text>O-phospho-L-seryl-[protein] + H2O = L-seryl-[protein] + phosphate</text>
        <dbReference type="Rhea" id="RHEA:20629"/>
        <dbReference type="Rhea" id="RHEA-COMP:9863"/>
        <dbReference type="Rhea" id="RHEA-COMP:11604"/>
        <dbReference type="ChEBI" id="CHEBI:15377"/>
        <dbReference type="ChEBI" id="CHEBI:29999"/>
        <dbReference type="ChEBI" id="CHEBI:43474"/>
        <dbReference type="ChEBI" id="CHEBI:83421"/>
        <dbReference type="EC" id="3.1.3.16"/>
    </reaction>
</comment>
<protein>
    <recommendedName>
        <fullName evidence="12">Protein-tyrosine-phosphatase</fullName>
    </recommendedName>
</protein>
<dbReference type="FunFam" id="3.90.190.10:FF:000161">
    <property type="entry name" value="Probable dual specificity protein phosphatase DDB_G0269404"/>
    <property type="match status" value="1"/>
</dbReference>
<evidence type="ECO:0000256" key="1">
    <source>
        <dbReference type="ARBA" id="ARBA00008601"/>
    </source>
</evidence>
<dbReference type="EMBL" id="AJWJ01000087">
    <property type="protein sequence ID" value="KAF2075756.1"/>
    <property type="molecule type" value="Genomic_DNA"/>
</dbReference>
<dbReference type="PANTHER" id="PTHR45948:SF2">
    <property type="entry name" value="DUAL SPECIFICITY PROTEIN PHOSPHATASE"/>
    <property type="match status" value="1"/>
</dbReference>
<evidence type="ECO:0000313" key="10">
    <source>
        <dbReference type="EMBL" id="KAF2075756.1"/>
    </source>
</evidence>
<evidence type="ECO:0000256" key="4">
    <source>
        <dbReference type="ARBA" id="ARBA00047761"/>
    </source>
</evidence>
<evidence type="ECO:0000256" key="5">
    <source>
        <dbReference type="ARBA" id="ARBA00048336"/>
    </source>
</evidence>
<evidence type="ECO:0008006" key="12">
    <source>
        <dbReference type="Google" id="ProtNLM"/>
    </source>
</evidence>
<dbReference type="InterPro" id="IPR029021">
    <property type="entry name" value="Prot-tyrosine_phosphatase-like"/>
</dbReference>
<evidence type="ECO:0000256" key="3">
    <source>
        <dbReference type="ARBA" id="ARBA00022912"/>
    </source>
</evidence>
<dbReference type="SUPFAM" id="SSF52799">
    <property type="entry name" value="(Phosphotyrosine protein) phosphatases II"/>
    <property type="match status" value="1"/>
</dbReference>
<keyword evidence="11" id="KW-1185">Reference proteome</keyword>
<proteinExistence type="inferred from homology"/>
<dbReference type="InterPro" id="IPR016130">
    <property type="entry name" value="Tyr_Pase_AS"/>
</dbReference>
<sequence>MSEEDESECCGYWGMADEIVEEFDAQEVVPNLYIGSISAAKCTHQLKTKRINHVLSISTNPPSLDQKDFNCLAIEIEDEEKKDISSYFQQCHQFIEHGRKLGGILIHCQAGVSRSATVVISYLMNIFFKPFWDCFHYLQKIRPCIQPNRGFISQLLSYENQVLQKRNSGNNTNNSNNSDNSKSNNNNTE</sequence>
<dbReference type="PROSITE" id="PS50056">
    <property type="entry name" value="TYR_PHOSPHATASE_2"/>
    <property type="match status" value="1"/>
</dbReference>
<organism evidence="10 11">
    <name type="scientific">Polysphondylium violaceum</name>
    <dbReference type="NCBI Taxonomy" id="133409"/>
    <lineage>
        <taxon>Eukaryota</taxon>
        <taxon>Amoebozoa</taxon>
        <taxon>Evosea</taxon>
        <taxon>Eumycetozoa</taxon>
        <taxon>Dictyostelia</taxon>
        <taxon>Dictyosteliales</taxon>
        <taxon>Dictyosteliaceae</taxon>
        <taxon>Polysphondylium</taxon>
    </lineage>
</organism>
<dbReference type="OrthoDB" id="10252009at2759"/>
<gene>
    <name evidence="10" type="ORF">CYY_002938</name>
</gene>
<evidence type="ECO:0000256" key="6">
    <source>
        <dbReference type="ARBA" id="ARBA00055556"/>
    </source>
</evidence>
<dbReference type="PROSITE" id="PS50054">
    <property type="entry name" value="TYR_PHOSPHATASE_DUAL"/>
    <property type="match status" value="1"/>
</dbReference>
<keyword evidence="2" id="KW-0378">Hydrolase</keyword>
<comment type="caution">
    <text evidence="10">The sequence shown here is derived from an EMBL/GenBank/DDBJ whole genome shotgun (WGS) entry which is preliminary data.</text>
</comment>
<dbReference type="Proteomes" id="UP000695562">
    <property type="component" value="Unassembled WGS sequence"/>
</dbReference>
<feature type="domain" description="Tyrosine-protein phosphatase" evidence="8">
    <location>
        <begin position="23"/>
        <end position="164"/>
    </location>
</feature>
<feature type="compositionally biased region" description="Low complexity" evidence="7">
    <location>
        <begin position="167"/>
        <end position="189"/>
    </location>
</feature>
<dbReference type="SMART" id="SM00195">
    <property type="entry name" value="DSPc"/>
    <property type="match status" value="1"/>
</dbReference>
<evidence type="ECO:0000256" key="2">
    <source>
        <dbReference type="ARBA" id="ARBA00022801"/>
    </source>
</evidence>
<evidence type="ECO:0000259" key="9">
    <source>
        <dbReference type="PROSITE" id="PS50056"/>
    </source>
</evidence>
<keyword evidence="3" id="KW-0904">Protein phosphatase</keyword>
<reference evidence="10" key="1">
    <citation type="submission" date="2020-01" db="EMBL/GenBank/DDBJ databases">
        <title>Development of genomics and gene disruption for Polysphondylium violaceum indicates a role for the polyketide synthase stlB in stalk morphogenesis.</title>
        <authorList>
            <person name="Narita B."/>
            <person name="Kawabe Y."/>
            <person name="Kin K."/>
            <person name="Saito T."/>
            <person name="Gibbs R."/>
            <person name="Kuspa A."/>
            <person name="Muzny D."/>
            <person name="Queller D."/>
            <person name="Richards S."/>
            <person name="Strassman J."/>
            <person name="Sucgang R."/>
            <person name="Worley K."/>
            <person name="Schaap P."/>
        </authorList>
    </citation>
    <scope>NUCLEOTIDE SEQUENCE</scope>
    <source>
        <strain evidence="10">QSvi11</strain>
    </source>
</reference>
<evidence type="ECO:0000259" key="8">
    <source>
        <dbReference type="PROSITE" id="PS50054"/>
    </source>
</evidence>
<dbReference type="InterPro" id="IPR000387">
    <property type="entry name" value="Tyr_Pase_dom"/>
</dbReference>
<dbReference type="InterPro" id="IPR020422">
    <property type="entry name" value="TYR_PHOSPHATASE_DUAL_dom"/>
</dbReference>
<feature type="domain" description="Tyrosine specific protein phosphatases" evidence="9">
    <location>
        <begin position="82"/>
        <end position="143"/>
    </location>
</feature>
<comment type="catalytic activity">
    <reaction evidence="5">
        <text>O-phospho-L-threonyl-[protein] + H2O = L-threonyl-[protein] + phosphate</text>
        <dbReference type="Rhea" id="RHEA:47004"/>
        <dbReference type="Rhea" id="RHEA-COMP:11060"/>
        <dbReference type="Rhea" id="RHEA-COMP:11605"/>
        <dbReference type="ChEBI" id="CHEBI:15377"/>
        <dbReference type="ChEBI" id="CHEBI:30013"/>
        <dbReference type="ChEBI" id="CHEBI:43474"/>
        <dbReference type="ChEBI" id="CHEBI:61977"/>
        <dbReference type="EC" id="3.1.3.16"/>
    </reaction>
</comment>